<comment type="catalytic activity">
    <reaction evidence="12">
        <text>L-arginyl-[protein] + 2 S-adenosyl-L-methionine = N(omega),N(omega)-dimethyl-L-arginyl-[protein] + 2 S-adenosyl-L-homocysteine + 2 H(+)</text>
        <dbReference type="Rhea" id="RHEA:48096"/>
        <dbReference type="Rhea" id="RHEA-COMP:10532"/>
        <dbReference type="Rhea" id="RHEA-COMP:11991"/>
        <dbReference type="ChEBI" id="CHEBI:15378"/>
        <dbReference type="ChEBI" id="CHEBI:29965"/>
        <dbReference type="ChEBI" id="CHEBI:57856"/>
        <dbReference type="ChEBI" id="CHEBI:59789"/>
        <dbReference type="ChEBI" id="CHEBI:61897"/>
        <dbReference type="EC" id="2.1.1.319"/>
    </reaction>
</comment>
<dbReference type="InterPro" id="IPR029063">
    <property type="entry name" value="SAM-dependent_MTases_sf"/>
</dbReference>
<dbReference type="Gene3D" id="3.40.50.150">
    <property type="entry name" value="Vaccinia Virus protein VP39"/>
    <property type="match status" value="1"/>
</dbReference>
<sequence length="395" mass="43360">MSALDRATADETERPPDPSAFGVYYARLQHQQNMLQDVVRTDTYRRAIVGNADDFRGKVVLDVGAGTGILSFFAAQAGAGRVYAVEASAMAERAASLAASQGNARLARYAPDESRAKAGALSTSKLSADAAWDALDPTARIHVVRGKVEDVTIPEHVDVIISEPLGFLLVHERMLEAFINARDRFLKSGGLVMPSRGDIFAQPITDGQLWQEQEAKASFWRSQDFHGVDLSALHDAALDEYFGQAVVGYYPPEAAVSDDVATYAFDFGTCSVQDLRKFEIPFSFRITKTAILHGFGCWFDARFDGSTERVVLSTSPKAPGTHWYQSRLLLRRPIAVNPGQSISGTLSFKVNDRLSYDVEVNVVLDGTSVSSHQRVRLDDQMYHYLTPGQPQVPHA</sequence>
<accession>A0A7S3ZLI9</accession>
<keyword evidence="11" id="KW-0539">Nucleus</keyword>
<evidence type="ECO:0000313" key="16">
    <source>
        <dbReference type="EMBL" id="CAH0373978.1"/>
    </source>
</evidence>
<dbReference type="GO" id="GO:0035242">
    <property type="term" value="F:protein-arginine omega-N asymmetric methyltransferase activity"/>
    <property type="evidence" value="ECO:0007669"/>
    <property type="project" value="UniProtKB-EC"/>
</dbReference>
<keyword evidence="17" id="KW-1185">Reference proteome</keyword>
<dbReference type="InterPro" id="IPR055135">
    <property type="entry name" value="PRMT_dom"/>
</dbReference>
<dbReference type="OrthoDB" id="7848332at2759"/>
<dbReference type="EMBL" id="HBIW01003062">
    <property type="protein sequence ID" value="CAE0687135.1"/>
    <property type="molecule type" value="Transcribed_RNA"/>
</dbReference>
<evidence type="ECO:0000256" key="5">
    <source>
        <dbReference type="ARBA" id="ARBA00022603"/>
    </source>
</evidence>
<dbReference type="Pfam" id="PF06325">
    <property type="entry name" value="PrmA"/>
    <property type="match status" value="1"/>
</dbReference>
<evidence type="ECO:0000256" key="8">
    <source>
        <dbReference type="ARBA" id="ARBA00022853"/>
    </source>
</evidence>
<dbReference type="InterPro" id="IPR025799">
    <property type="entry name" value="Arg_MeTrfase"/>
</dbReference>
<keyword evidence="4" id="KW-0963">Cytoplasm</keyword>
<evidence type="ECO:0000313" key="15">
    <source>
        <dbReference type="EMBL" id="CAE0687135.1"/>
    </source>
</evidence>
<reference evidence="16" key="2">
    <citation type="submission" date="2021-11" db="EMBL/GenBank/DDBJ databases">
        <authorList>
            <consortium name="Genoscope - CEA"/>
            <person name="William W."/>
        </authorList>
    </citation>
    <scope>NUCLEOTIDE SEQUENCE</scope>
</reference>
<evidence type="ECO:0000256" key="11">
    <source>
        <dbReference type="ARBA" id="ARBA00023242"/>
    </source>
</evidence>
<keyword evidence="8" id="KW-0156">Chromatin regulator</keyword>
<proteinExistence type="predicted"/>
<dbReference type="Gene3D" id="2.70.160.11">
    <property type="entry name" value="Hnrnp arginine n-methyltransferase1"/>
    <property type="match status" value="1"/>
</dbReference>
<gene>
    <name evidence="15" type="ORF">PCAL00307_LOCUS2569</name>
    <name evidence="16" type="ORF">PECAL_4P12330</name>
</gene>
<dbReference type="Pfam" id="PF22528">
    <property type="entry name" value="PRMT_C"/>
    <property type="match status" value="1"/>
</dbReference>
<comment type="subcellular location">
    <subcellularLocation>
        <location evidence="2">Cytoplasm</location>
    </subcellularLocation>
    <subcellularLocation>
        <location evidence="1">Nucleus</location>
    </subcellularLocation>
</comment>
<dbReference type="GO" id="GO:0070611">
    <property type="term" value="F:histone H3R2 methyltransferase activity"/>
    <property type="evidence" value="ECO:0007669"/>
    <property type="project" value="TreeGrafter"/>
</dbReference>
<dbReference type="SUPFAM" id="SSF53335">
    <property type="entry name" value="S-adenosyl-L-methionine-dependent methyltransferases"/>
    <property type="match status" value="1"/>
</dbReference>
<keyword evidence="9" id="KW-0805">Transcription regulation</keyword>
<dbReference type="EC" id="2.1.1.319" evidence="3"/>
<feature type="domain" description="Protein arginine N-methyltransferase" evidence="14">
    <location>
        <begin position="196"/>
        <end position="361"/>
    </location>
</feature>
<keyword evidence="5 13" id="KW-0489">Methyltransferase</keyword>
<keyword evidence="6 13" id="KW-0808">Transferase</keyword>
<dbReference type="PROSITE" id="PS51678">
    <property type="entry name" value="SAM_MT_PRMT"/>
    <property type="match status" value="1"/>
</dbReference>
<evidence type="ECO:0000313" key="17">
    <source>
        <dbReference type="Proteomes" id="UP000789595"/>
    </source>
</evidence>
<evidence type="ECO:0000256" key="9">
    <source>
        <dbReference type="ARBA" id="ARBA00023015"/>
    </source>
</evidence>
<dbReference type="PANTHER" id="PTHR11006">
    <property type="entry name" value="PROTEIN ARGININE N-METHYLTRANSFERASE"/>
    <property type="match status" value="1"/>
</dbReference>
<dbReference type="Proteomes" id="UP000789595">
    <property type="component" value="Unassembled WGS sequence"/>
</dbReference>
<keyword evidence="10" id="KW-0804">Transcription</keyword>
<reference evidence="15" key="1">
    <citation type="submission" date="2021-01" db="EMBL/GenBank/DDBJ databases">
        <authorList>
            <person name="Corre E."/>
            <person name="Pelletier E."/>
            <person name="Niang G."/>
            <person name="Scheremetjew M."/>
            <person name="Finn R."/>
            <person name="Kale V."/>
            <person name="Holt S."/>
            <person name="Cochrane G."/>
            <person name="Meng A."/>
            <person name="Brown T."/>
            <person name="Cohen L."/>
        </authorList>
    </citation>
    <scope>NUCLEOTIDE SEQUENCE</scope>
    <source>
        <strain evidence="15">CCMP1756</strain>
    </source>
</reference>
<keyword evidence="7 13" id="KW-0949">S-adenosyl-L-methionine</keyword>
<evidence type="ECO:0000256" key="12">
    <source>
        <dbReference type="ARBA" id="ARBA00049086"/>
    </source>
</evidence>
<protein>
    <recommendedName>
        <fullName evidence="3">type I protein arginine methyltransferase</fullName>
        <ecNumber evidence="3">2.1.1.319</ecNumber>
    </recommendedName>
</protein>
<evidence type="ECO:0000256" key="3">
    <source>
        <dbReference type="ARBA" id="ARBA00011925"/>
    </source>
</evidence>
<evidence type="ECO:0000256" key="13">
    <source>
        <dbReference type="PROSITE-ProRule" id="PRU01015"/>
    </source>
</evidence>
<dbReference type="CDD" id="cd02440">
    <property type="entry name" value="AdoMet_MTases"/>
    <property type="match status" value="1"/>
</dbReference>
<evidence type="ECO:0000259" key="14">
    <source>
        <dbReference type="Pfam" id="PF22528"/>
    </source>
</evidence>
<evidence type="ECO:0000256" key="2">
    <source>
        <dbReference type="ARBA" id="ARBA00004496"/>
    </source>
</evidence>
<dbReference type="AlphaFoldDB" id="A0A7S3ZLI9"/>
<name>A0A7S3ZLI9_9STRA</name>
<dbReference type="PANTHER" id="PTHR11006:SF10">
    <property type="entry name" value="HISTONE-ARGININE METHYLTRANSFERASE CARMER-RELATED"/>
    <property type="match status" value="1"/>
</dbReference>
<evidence type="ECO:0000256" key="4">
    <source>
        <dbReference type="ARBA" id="ARBA00022490"/>
    </source>
</evidence>
<organism evidence="15">
    <name type="scientific">Pelagomonas calceolata</name>
    <dbReference type="NCBI Taxonomy" id="35677"/>
    <lineage>
        <taxon>Eukaryota</taxon>
        <taxon>Sar</taxon>
        <taxon>Stramenopiles</taxon>
        <taxon>Ochrophyta</taxon>
        <taxon>Pelagophyceae</taxon>
        <taxon>Pelagomonadales</taxon>
        <taxon>Pelagomonadaceae</taxon>
        <taxon>Pelagomonas</taxon>
    </lineage>
</organism>
<evidence type="ECO:0000256" key="1">
    <source>
        <dbReference type="ARBA" id="ARBA00004123"/>
    </source>
</evidence>
<evidence type="ECO:0000256" key="7">
    <source>
        <dbReference type="ARBA" id="ARBA00022691"/>
    </source>
</evidence>
<dbReference type="GO" id="GO:0005737">
    <property type="term" value="C:cytoplasm"/>
    <property type="evidence" value="ECO:0007669"/>
    <property type="project" value="UniProtKB-SubCell"/>
</dbReference>
<evidence type="ECO:0000256" key="10">
    <source>
        <dbReference type="ARBA" id="ARBA00023163"/>
    </source>
</evidence>
<dbReference type="GO" id="GO:0032259">
    <property type="term" value="P:methylation"/>
    <property type="evidence" value="ECO:0007669"/>
    <property type="project" value="UniProtKB-KW"/>
</dbReference>
<dbReference type="EMBL" id="CAKKNE010000004">
    <property type="protein sequence ID" value="CAH0373978.1"/>
    <property type="molecule type" value="Genomic_DNA"/>
</dbReference>
<evidence type="ECO:0000256" key="6">
    <source>
        <dbReference type="ARBA" id="ARBA00022679"/>
    </source>
</evidence>
<dbReference type="GO" id="GO:0005634">
    <property type="term" value="C:nucleus"/>
    <property type="evidence" value="ECO:0007669"/>
    <property type="project" value="UniProtKB-SubCell"/>
</dbReference>